<evidence type="ECO:0000256" key="1">
    <source>
        <dbReference type="ARBA" id="ARBA00004138"/>
    </source>
</evidence>
<evidence type="ECO:0008006" key="9">
    <source>
        <dbReference type="Google" id="ProtNLM"/>
    </source>
</evidence>
<dbReference type="PANTHER" id="PTHR45973">
    <property type="entry name" value="PROTEIN PHOSPHATASE 1 REGULATORY SUBUNIT SDS22-RELATED"/>
    <property type="match status" value="1"/>
</dbReference>
<reference evidence="7 8" key="1">
    <citation type="submission" date="2019-07" db="EMBL/GenBank/DDBJ databases">
        <title>Genomics analysis of Aphanomyces spp. identifies a new class of oomycete effector associated with host adaptation.</title>
        <authorList>
            <person name="Gaulin E."/>
        </authorList>
    </citation>
    <scope>NUCLEOTIDE SEQUENCE [LARGE SCALE GENOMIC DNA]</scope>
    <source>
        <strain evidence="7 8">ATCC 201684</strain>
    </source>
</reference>
<gene>
    <name evidence="7" type="ORF">Ae201684_004328</name>
</gene>
<dbReference type="AlphaFoldDB" id="A0A6G0XIB7"/>
<protein>
    <recommendedName>
        <fullName evidence="9">U2A'/phosphoprotein 32 family A C-terminal domain-containing protein</fullName>
    </recommendedName>
</protein>
<dbReference type="InterPro" id="IPR001611">
    <property type="entry name" value="Leu-rich_rpt"/>
</dbReference>
<evidence type="ECO:0000256" key="3">
    <source>
        <dbReference type="ARBA" id="ARBA00022737"/>
    </source>
</evidence>
<sequence length="288" mass="33246">MDEGDRTSIIEGDETTKPELPPAKINMLLIRKCMNLTRDSTDDEEASQLLLKTVLRLDWQRIGKIENLDVFSHIRELYLQHNLIPRIENLDFHDHLEFLALSHNQISKIENLSHLTKLKFLDLSYNKITKLDIDELPPSLRVVRLAGNPLTESWPNYANALFDAFPLLTACDEYRRDGAASPTSHGQTMQHHVAVQSPIDAALSREEIKQQKERMSAHHASKMKEMNEGLAEERDQIVERSMRRMRERRKKLQQQTQTYLEEAASHVQSRHAEHASWRKAKLEGSSSA</sequence>
<dbReference type="Gene3D" id="3.80.10.10">
    <property type="entry name" value="Ribonuclease Inhibitor"/>
    <property type="match status" value="1"/>
</dbReference>
<comment type="caution">
    <text evidence="7">The sequence shown here is derived from an EMBL/GenBank/DDBJ whole genome shotgun (WGS) entry which is preliminary data.</text>
</comment>
<dbReference type="PROSITE" id="PS51450">
    <property type="entry name" value="LRR"/>
    <property type="match status" value="3"/>
</dbReference>
<keyword evidence="8" id="KW-1185">Reference proteome</keyword>
<dbReference type="InterPro" id="IPR025875">
    <property type="entry name" value="Leu-rich_rpt_4"/>
</dbReference>
<evidence type="ECO:0000256" key="5">
    <source>
        <dbReference type="ARBA" id="ARBA00023273"/>
    </source>
</evidence>
<organism evidence="7 8">
    <name type="scientific">Aphanomyces euteiches</name>
    <dbReference type="NCBI Taxonomy" id="100861"/>
    <lineage>
        <taxon>Eukaryota</taxon>
        <taxon>Sar</taxon>
        <taxon>Stramenopiles</taxon>
        <taxon>Oomycota</taxon>
        <taxon>Saprolegniomycetes</taxon>
        <taxon>Saprolegniales</taxon>
        <taxon>Verrucalvaceae</taxon>
        <taxon>Aphanomyces</taxon>
    </lineage>
</organism>
<evidence type="ECO:0000256" key="4">
    <source>
        <dbReference type="ARBA" id="ARBA00023069"/>
    </source>
</evidence>
<name>A0A6G0XIB7_9STRA</name>
<dbReference type="SUPFAM" id="SSF52058">
    <property type="entry name" value="L domain-like"/>
    <property type="match status" value="1"/>
</dbReference>
<evidence type="ECO:0000256" key="6">
    <source>
        <dbReference type="SAM" id="MobiDB-lite"/>
    </source>
</evidence>
<dbReference type="VEuPathDB" id="FungiDB:AeMF1_019530"/>
<evidence type="ECO:0000256" key="2">
    <source>
        <dbReference type="ARBA" id="ARBA00022614"/>
    </source>
</evidence>
<keyword evidence="4" id="KW-0969">Cilium</keyword>
<keyword evidence="3" id="KW-0677">Repeat</keyword>
<keyword evidence="5" id="KW-0966">Cell projection</keyword>
<accession>A0A6G0XIB7</accession>
<dbReference type="EMBL" id="VJMJ01000054">
    <property type="protein sequence ID" value="KAF0740086.1"/>
    <property type="molecule type" value="Genomic_DNA"/>
</dbReference>
<feature type="compositionally biased region" description="Basic and acidic residues" evidence="6">
    <location>
        <begin position="270"/>
        <end position="282"/>
    </location>
</feature>
<dbReference type="InterPro" id="IPR050576">
    <property type="entry name" value="Cilia_flagella_integrity"/>
</dbReference>
<evidence type="ECO:0000313" key="7">
    <source>
        <dbReference type="EMBL" id="KAF0740086.1"/>
    </source>
</evidence>
<dbReference type="Proteomes" id="UP000481153">
    <property type="component" value="Unassembled WGS sequence"/>
</dbReference>
<feature type="region of interest" description="Disordered" evidence="6">
    <location>
        <begin position="212"/>
        <end position="288"/>
    </location>
</feature>
<feature type="compositionally biased region" description="Basic and acidic residues" evidence="6">
    <location>
        <begin position="212"/>
        <end position="244"/>
    </location>
</feature>
<proteinExistence type="predicted"/>
<evidence type="ECO:0000313" key="8">
    <source>
        <dbReference type="Proteomes" id="UP000481153"/>
    </source>
</evidence>
<dbReference type="PANTHER" id="PTHR45973:SF9">
    <property type="entry name" value="LEUCINE-RICH REPEAT-CONTAINING PROTEIN 46"/>
    <property type="match status" value="1"/>
</dbReference>
<dbReference type="Pfam" id="PF12799">
    <property type="entry name" value="LRR_4"/>
    <property type="match status" value="1"/>
</dbReference>
<keyword evidence="2" id="KW-0433">Leucine-rich repeat</keyword>
<dbReference type="SMART" id="SM00365">
    <property type="entry name" value="LRR_SD22"/>
    <property type="match status" value="3"/>
</dbReference>
<dbReference type="InterPro" id="IPR032675">
    <property type="entry name" value="LRR_dom_sf"/>
</dbReference>
<comment type="subcellular location">
    <subcellularLocation>
        <location evidence="1">Cell projection</location>
        <location evidence="1">Cilium</location>
    </subcellularLocation>
</comment>